<dbReference type="InterPro" id="IPR023187">
    <property type="entry name" value="Tscrpt_reg_MarR-type_CS"/>
</dbReference>
<evidence type="ECO:0000313" key="6">
    <source>
        <dbReference type="Proteomes" id="UP000186218"/>
    </source>
</evidence>
<dbReference type="PROSITE" id="PS01117">
    <property type="entry name" value="HTH_MARR_1"/>
    <property type="match status" value="1"/>
</dbReference>
<dbReference type="PANTHER" id="PTHR42756:SF1">
    <property type="entry name" value="TRANSCRIPTIONAL REPRESSOR OF EMRAB OPERON"/>
    <property type="match status" value="1"/>
</dbReference>
<dbReference type="STRING" id="1344003.SAMN05445060_3286"/>
<dbReference type="Proteomes" id="UP000186218">
    <property type="component" value="Unassembled WGS sequence"/>
</dbReference>
<dbReference type="Pfam" id="PF01047">
    <property type="entry name" value="MarR"/>
    <property type="match status" value="1"/>
</dbReference>
<dbReference type="InterPro" id="IPR000835">
    <property type="entry name" value="HTH_MarR-typ"/>
</dbReference>
<dbReference type="GO" id="GO:0003677">
    <property type="term" value="F:DNA binding"/>
    <property type="evidence" value="ECO:0007669"/>
    <property type="project" value="UniProtKB-KW"/>
</dbReference>
<protein>
    <submittedName>
        <fullName evidence="5">DNA-binding transcriptional regulator, MarR family</fullName>
    </submittedName>
</protein>
<dbReference type="SMART" id="SM00347">
    <property type="entry name" value="HTH_MARR"/>
    <property type="match status" value="1"/>
</dbReference>
<keyword evidence="3" id="KW-0804">Transcription</keyword>
<dbReference type="RefSeq" id="WP_234974434.1">
    <property type="nucleotide sequence ID" value="NZ_FTNT01000010.1"/>
</dbReference>
<dbReference type="PRINTS" id="PR00598">
    <property type="entry name" value="HTHMARR"/>
</dbReference>
<dbReference type="Gene3D" id="1.10.10.10">
    <property type="entry name" value="Winged helix-like DNA-binding domain superfamily/Winged helix DNA-binding domain"/>
    <property type="match status" value="1"/>
</dbReference>
<dbReference type="PROSITE" id="PS50995">
    <property type="entry name" value="HTH_MARR_2"/>
    <property type="match status" value="1"/>
</dbReference>
<keyword evidence="6" id="KW-1185">Reference proteome</keyword>
<evidence type="ECO:0000259" key="4">
    <source>
        <dbReference type="PROSITE" id="PS50995"/>
    </source>
</evidence>
<dbReference type="GO" id="GO:0003700">
    <property type="term" value="F:DNA-binding transcription factor activity"/>
    <property type="evidence" value="ECO:0007669"/>
    <property type="project" value="InterPro"/>
</dbReference>
<organism evidence="5 6">
    <name type="scientific">Williamsia sterculiae</name>
    <dbReference type="NCBI Taxonomy" id="1344003"/>
    <lineage>
        <taxon>Bacteria</taxon>
        <taxon>Bacillati</taxon>
        <taxon>Actinomycetota</taxon>
        <taxon>Actinomycetes</taxon>
        <taxon>Mycobacteriales</taxon>
        <taxon>Nocardiaceae</taxon>
        <taxon>Williamsia</taxon>
    </lineage>
</organism>
<evidence type="ECO:0000313" key="5">
    <source>
        <dbReference type="EMBL" id="SIS17586.1"/>
    </source>
</evidence>
<keyword evidence="1" id="KW-0805">Transcription regulation</keyword>
<dbReference type="InterPro" id="IPR036390">
    <property type="entry name" value="WH_DNA-bd_sf"/>
</dbReference>
<dbReference type="AlphaFoldDB" id="A0A1N7GYI6"/>
<evidence type="ECO:0000256" key="1">
    <source>
        <dbReference type="ARBA" id="ARBA00023015"/>
    </source>
</evidence>
<dbReference type="PANTHER" id="PTHR42756">
    <property type="entry name" value="TRANSCRIPTIONAL REGULATOR, MARR"/>
    <property type="match status" value="1"/>
</dbReference>
<accession>A0A1N7GYI6</accession>
<feature type="domain" description="HTH marR-type" evidence="4">
    <location>
        <begin position="19"/>
        <end position="156"/>
    </location>
</feature>
<dbReference type="InterPro" id="IPR036388">
    <property type="entry name" value="WH-like_DNA-bd_sf"/>
</dbReference>
<proteinExistence type="predicted"/>
<keyword evidence="2 5" id="KW-0238">DNA-binding</keyword>
<dbReference type="SUPFAM" id="SSF46785">
    <property type="entry name" value="Winged helix' DNA-binding domain"/>
    <property type="match status" value="1"/>
</dbReference>
<evidence type="ECO:0000256" key="2">
    <source>
        <dbReference type="ARBA" id="ARBA00023125"/>
    </source>
</evidence>
<evidence type="ECO:0000256" key="3">
    <source>
        <dbReference type="ARBA" id="ARBA00023163"/>
    </source>
</evidence>
<name>A0A1N7GYI6_9NOCA</name>
<gene>
    <name evidence="5" type="ORF">SAMN05445060_3286</name>
</gene>
<reference evidence="5 6" key="1">
    <citation type="submission" date="2017-01" db="EMBL/GenBank/DDBJ databases">
        <authorList>
            <person name="Mah S.A."/>
            <person name="Swanson W.J."/>
            <person name="Moy G.W."/>
            <person name="Vacquier V.D."/>
        </authorList>
    </citation>
    <scope>NUCLEOTIDE SEQUENCE [LARGE SCALE GENOMIC DNA]</scope>
    <source>
        <strain evidence="5 6">CPCC 203464</strain>
    </source>
</reference>
<sequence length="178" mass="19966">MTSTLRADDEVTSSPEASADDTYRLMHEFLTRLMCSSDVETLDNLLETELTVSQFKAMAILTGKGRPVPLNELADALHLSLAATGRTIDKLVIAGFVDRREDEHDRRIKRISLTEQGRKEVAQHIDKKDDQLRDLVTRLPVELRTRFHDVLASVLDGEFLPFPGSALAESLIKKANHD</sequence>
<dbReference type="EMBL" id="FTNT01000010">
    <property type="protein sequence ID" value="SIS17586.1"/>
    <property type="molecule type" value="Genomic_DNA"/>
</dbReference>